<evidence type="ECO:0000313" key="4">
    <source>
        <dbReference type="Proteomes" id="UP000276309"/>
    </source>
</evidence>
<dbReference type="AlphaFoldDB" id="A0A3G2L4L2"/>
<dbReference type="OrthoDB" id="5491447at2"/>
<accession>A0A3G2L4L2</accession>
<proteinExistence type="predicted"/>
<sequence>MHRLLILIGSFICSWHGFGQQDSTKVNYDDTPLNVRTIPESFLEKYKSDKAFDYETTTSEIGWWNDFTAWLGDLFLRLFELLFGIEKAAGFLATFLEIVPYILLALLIFLLIKFFLQLNARTLQGAKNREHSVILSEEENIIKNEDIQQLIKEAVAQKNYRLAIRYYYLGILKLLTEKDFIEWQLQKTNSDYLAEINNDDIKLNFSKITWLYDYIWYGDFAIDENGYSRAERSFLELQTKLGSNG</sequence>
<name>A0A3G2L4L2_9FLAO</name>
<protein>
    <submittedName>
        <fullName evidence="3">DUF4129 domain-containing protein</fullName>
    </submittedName>
</protein>
<keyword evidence="1" id="KW-1133">Transmembrane helix</keyword>
<feature type="domain" description="Protein-glutamine gamma-glutamyltransferase-like C-terminal" evidence="2">
    <location>
        <begin position="168"/>
        <end position="232"/>
    </location>
</feature>
<evidence type="ECO:0000256" key="1">
    <source>
        <dbReference type="SAM" id="Phobius"/>
    </source>
</evidence>
<dbReference type="KEGG" id="emar:D1013_06960"/>
<gene>
    <name evidence="3" type="ORF">D1013_06960</name>
</gene>
<dbReference type="EMBL" id="CP032050">
    <property type="protein sequence ID" value="AYN67126.1"/>
    <property type="molecule type" value="Genomic_DNA"/>
</dbReference>
<evidence type="ECO:0000259" key="2">
    <source>
        <dbReference type="Pfam" id="PF13559"/>
    </source>
</evidence>
<dbReference type="RefSeq" id="WP_121848175.1">
    <property type="nucleotide sequence ID" value="NZ_CP032050.1"/>
</dbReference>
<keyword evidence="4" id="KW-1185">Reference proteome</keyword>
<keyword evidence="1" id="KW-0472">Membrane</keyword>
<keyword evidence="1" id="KW-0812">Transmembrane</keyword>
<dbReference type="InterPro" id="IPR025403">
    <property type="entry name" value="TgpA-like_C"/>
</dbReference>
<evidence type="ECO:0000313" key="3">
    <source>
        <dbReference type="EMBL" id="AYN67126.1"/>
    </source>
</evidence>
<reference evidence="3 4" key="1">
    <citation type="submission" date="2018-08" db="EMBL/GenBank/DDBJ databases">
        <title>The reduced genetic potential of extracellular carbohydrate catabolism in Euzebyella marina RN62, a Flavobacteriia bacterium isolated from the hadal water.</title>
        <authorList>
            <person name="Xue C."/>
        </authorList>
    </citation>
    <scope>NUCLEOTIDE SEQUENCE [LARGE SCALE GENOMIC DNA]</scope>
    <source>
        <strain evidence="3 4">RN62</strain>
    </source>
</reference>
<dbReference type="Pfam" id="PF13559">
    <property type="entry name" value="DUF4129"/>
    <property type="match status" value="1"/>
</dbReference>
<dbReference type="Proteomes" id="UP000276309">
    <property type="component" value="Chromosome"/>
</dbReference>
<organism evidence="3 4">
    <name type="scientific">Euzebyella marina</name>
    <dbReference type="NCBI Taxonomy" id="1761453"/>
    <lineage>
        <taxon>Bacteria</taxon>
        <taxon>Pseudomonadati</taxon>
        <taxon>Bacteroidota</taxon>
        <taxon>Flavobacteriia</taxon>
        <taxon>Flavobacteriales</taxon>
        <taxon>Flavobacteriaceae</taxon>
        <taxon>Euzebyella</taxon>
    </lineage>
</organism>
<feature type="transmembrane region" description="Helical" evidence="1">
    <location>
        <begin position="88"/>
        <end position="112"/>
    </location>
</feature>